<accession>A0A7W3PI51</accession>
<name>A0A7W3PI51_9MICO</name>
<dbReference type="Proteomes" id="UP000522688">
    <property type="component" value="Unassembled WGS sequence"/>
</dbReference>
<evidence type="ECO:0000313" key="5">
    <source>
        <dbReference type="Proteomes" id="UP000321154"/>
    </source>
</evidence>
<keyword evidence="2" id="KW-0472">Membrane</keyword>
<feature type="transmembrane region" description="Helical" evidence="2">
    <location>
        <begin position="185"/>
        <end position="213"/>
    </location>
</feature>
<reference evidence="4 6" key="2">
    <citation type="submission" date="2020-07" db="EMBL/GenBank/DDBJ databases">
        <title>Sequencing the genomes of 1000 actinobacteria strains.</title>
        <authorList>
            <person name="Klenk H.-P."/>
        </authorList>
    </citation>
    <scope>NUCLEOTIDE SEQUENCE [LARGE SCALE GENOMIC DNA]</scope>
    <source>
        <strain evidence="4 6">DSM 10309</strain>
    </source>
</reference>
<feature type="transmembrane region" description="Helical" evidence="2">
    <location>
        <begin position="219"/>
        <end position="252"/>
    </location>
</feature>
<dbReference type="AlphaFoldDB" id="A0A7W3PI51"/>
<feature type="transmembrane region" description="Helical" evidence="2">
    <location>
        <begin position="326"/>
        <end position="355"/>
    </location>
</feature>
<feature type="transmembrane region" description="Helical" evidence="2">
    <location>
        <begin position="90"/>
        <end position="112"/>
    </location>
</feature>
<feature type="region of interest" description="Disordered" evidence="1">
    <location>
        <begin position="1"/>
        <end position="58"/>
    </location>
</feature>
<evidence type="ECO:0000313" key="4">
    <source>
        <dbReference type="EMBL" id="MBA8812324.1"/>
    </source>
</evidence>
<dbReference type="EMBL" id="BJUV01000022">
    <property type="protein sequence ID" value="GEK83891.1"/>
    <property type="molecule type" value="Genomic_DNA"/>
</dbReference>
<feature type="compositionally biased region" description="Pro residues" evidence="1">
    <location>
        <begin position="24"/>
        <end position="58"/>
    </location>
</feature>
<evidence type="ECO:0000313" key="3">
    <source>
        <dbReference type="EMBL" id="GEK83891.1"/>
    </source>
</evidence>
<keyword evidence="5" id="KW-1185">Reference proteome</keyword>
<feature type="region of interest" description="Disordered" evidence="1">
    <location>
        <begin position="377"/>
        <end position="405"/>
    </location>
</feature>
<protein>
    <submittedName>
        <fullName evidence="4">MFS family permease</fullName>
    </submittedName>
</protein>
<reference evidence="3 5" key="1">
    <citation type="submission" date="2019-07" db="EMBL/GenBank/DDBJ databases">
        <title>Whole genome shotgun sequence of Frigoribacterium faeni NBRC 103066.</title>
        <authorList>
            <person name="Hosoyama A."/>
            <person name="Uohara A."/>
            <person name="Ohji S."/>
            <person name="Ichikawa N."/>
        </authorList>
    </citation>
    <scope>NUCLEOTIDE SEQUENCE [LARGE SCALE GENOMIC DNA]</scope>
    <source>
        <strain evidence="3 5">NBRC 103066</strain>
    </source>
</reference>
<dbReference type="RefSeq" id="WP_146856061.1">
    <property type="nucleotide sequence ID" value="NZ_BAAAHR010000002.1"/>
</dbReference>
<dbReference type="EMBL" id="JACGWW010000001">
    <property type="protein sequence ID" value="MBA8812324.1"/>
    <property type="molecule type" value="Genomic_DNA"/>
</dbReference>
<organism evidence="4 6">
    <name type="scientific">Frigoribacterium faeni</name>
    <dbReference type="NCBI Taxonomy" id="145483"/>
    <lineage>
        <taxon>Bacteria</taxon>
        <taxon>Bacillati</taxon>
        <taxon>Actinomycetota</taxon>
        <taxon>Actinomycetes</taxon>
        <taxon>Micrococcales</taxon>
        <taxon>Microbacteriaceae</taxon>
        <taxon>Frigoribacterium</taxon>
    </lineage>
</organism>
<proteinExistence type="predicted"/>
<evidence type="ECO:0000256" key="2">
    <source>
        <dbReference type="SAM" id="Phobius"/>
    </source>
</evidence>
<keyword evidence="2" id="KW-0812">Transmembrane</keyword>
<evidence type="ECO:0000256" key="1">
    <source>
        <dbReference type="SAM" id="MobiDB-lite"/>
    </source>
</evidence>
<dbReference type="Proteomes" id="UP000321154">
    <property type="component" value="Unassembled WGS sequence"/>
</dbReference>
<feature type="transmembrane region" description="Helical" evidence="2">
    <location>
        <begin position="132"/>
        <end position="158"/>
    </location>
</feature>
<comment type="caution">
    <text evidence="4">The sequence shown here is derived from an EMBL/GenBank/DDBJ whole genome shotgun (WGS) entry which is preliminary data.</text>
</comment>
<feature type="compositionally biased region" description="Basic and acidic residues" evidence="1">
    <location>
        <begin position="390"/>
        <end position="405"/>
    </location>
</feature>
<dbReference type="OrthoDB" id="121140at2"/>
<gene>
    <name evidence="4" type="ORF">FB463_000548</name>
    <name evidence="3" type="ORF">FFA01_22000</name>
</gene>
<keyword evidence="2" id="KW-1133">Transmembrane helix</keyword>
<evidence type="ECO:0000313" key="6">
    <source>
        <dbReference type="Proteomes" id="UP000522688"/>
    </source>
</evidence>
<feature type="transmembrane region" description="Helical" evidence="2">
    <location>
        <begin position="273"/>
        <end position="306"/>
    </location>
</feature>
<sequence>MTDPNGWAAPGGGDEPRWGERLPPVAPPPAGAPSPRPAPGPGPLPPHQGGWAPPPKPGLVPLRPLTFGEILGAAFQVFRRNPRTTFGTSLLAQVVIAVVTAVVVGAATFAALGRIDSARESDLETVTAGAVAVILLSALVPAALSIVVGSVLQGLFVLETSRQIVGERLRLGGLLTLARGRIGALIGWSALVALASAVALGVVVGVVALGVSIGSGPSIAVGIIAGLLAGLGATALGVWLSVQLCLVPSVLLLERTTLRAAVARSWTLVRGSFWRTFGVVALVLVMVQVAAQVVATPFSILFALLGGAFAPTGDTLDPTSLVVTGVGYLVTILATSVVTAIGAVVQSASTGLVYVDRRIRLEGLDLELVRFVERRGDGVTDQPDPYRTPARHDPSPDARPEAPHR</sequence>